<sequence>MPLYGDALREDDTERWERLRKRFGGLAPVKVEPEVAAWLILGYEEHRQVLRDPHLFTHDGRIARELLEGRLRPDHGTFPLVDYRPNALHNDGAEHQRLRTALVDSFERLTATRVRAAIEDLANDLIDAFAADGRADLIGQYATWIPLLTLNRMFGQEDRHGYFLCESMVKLWNGDGASAGEADRAMVEYLSRLVSDKRREPGPDIASWLIAHPAELSDAEVTQQIVLLIAAAHDPTTHLIGNTLRLLLTNPDLRFSLAGSLMQIEEALDVTLWRDPPFKTLIGRYATRDTTVAGYPVRRGDMLISGFAAGNNDPILRDADGNPPHVQRPVSRAHLSWGLGPHSCPARGIAYQMAASSIAAVSSRLPDVQLAVDPGELRRRSSPSINGLVELPVTFTPQPPLARPHRALAVPPAPPSPARAPSAPEPVPGVWARVSGAVRAWFGG</sequence>
<dbReference type="PANTHER" id="PTHR46696:SF1">
    <property type="entry name" value="CYTOCHROME P450 YJIB-RELATED"/>
    <property type="match status" value="1"/>
</dbReference>
<dbReference type="InterPro" id="IPR036396">
    <property type="entry name" value="Cyt_P450_sf"/>
</dbReference>
<comment type="similarity">
    <text evidence="1">Belongs to the cytochrome P450 family.</text>
</comment>
<keyword evidence="3" id="KW-1185">Reference proteome</keyword>
<dbReference type="SUPFAM" id="SSF48264">
    <property type="entry name" value="Cytochrome P450"/>
    <property type="match status" value="1"/>
</dbReference>
<evidence type="ECO:0000256" key="1">
    <source>
        <dbReference type="ARBA" id="ARBA00010617"/>
    </source>
</evidence>
<dbReference type="GO" id="GO:0004497">
    <property type="term" value="F:monooxygenase activity"/>
    <property type="evidence" value="ECO:0007669"/>
    <property type="project" value="InterPro"/>
</dbReference>
<dbReference type="AlphaFoldDB" id="A0A368T3K0"/>
<dbReference type="GO" id="GO:0005506">
    <property type="term" value="F:iron ion binding"/>
    <property type="evidence" value="ECO:0007669"/>
    <property type="project" value="InterPro"/>
</dbReference>
<proteinExistence type="inferred from homology"/>
<dbReference type="Gene3D" id="1.10.630.10">
    <property type="entry name" value="Cytochrome P450"/>
    <property type="match status" value="1"/>
</dbReference>
<evidence type="ECO:0000313" key="3">
    <source>
        <dbReference type="Proteomes" id="UP000253318"/>
    </source>
</evidence>
<accession>A0A368T3K0</accession>
<reference evidence="2 3" key="1">
    <citation type="submission" date="2018-04" db="EMBL/GenBank/DDBJ databases">
        <title>Novel actinobacteria from marine sediment.</title>
        <authorList>
            <person name="Ng Z.Y."/>
            <person name="Tan G.Y.A."/>
        </authorList>
    </citation>
    <scope>NUCLEOTIDE SEQUENCE [LARGE SCALE GENOMIC DNA]</scope>
    <source>
        <strain evidence="2 3">TPS81</strain>
    </source>
</reference>
<protein>
    <submittedName>
        <fullName evidence="2">Cytochrome P450</fullName>
    </submittedName>
</protein>
<comment type="caution">
    <text evidence="2">The sequence shown here is derived from an EMBL/GenBank/DDBJ whole genome shotgun (WGS) entry which is preliminary data.</text>
</comment>
<dbReference type="PRINTS" id="PR00359">
    <property type="entry name" value="BP450"/>
</dbReference>
<gene>
    <name evidence="2" type="ORF">DEF24_15965</name>
</gene>
<dbReference type="EMBL" id="QEIN01000121">
    <property type="protein sequence ID" value="RCV56908.1"/>
    <property type="molecule type" value="Genomic_DNA"/>
</dbReference>
<organism evidence="2 3">
    <name type="scientific">Marinitenerispora sediminis</name>
    <dbReference type="NCBI Taxonomy" id="1931232"/>
    <lineage>
        <taxon>Bacteria</taxon>
        <taxon>Bacillati</taxon>
        <taxon>Actinomycetota</taxon>
        <taxon>Actinomycetes</taxon>
        <taxon>Streptosporangiales</taxon>
        <taxon>Nocardiopsidaceae</taxon>
        <taxon>Marinitenerispora</taxon>
    </lineage>
</organism>
<name>A0A368T3K0_9ACTN</name>
<dbReference type="GO" id="GO:0020037">
    <property type="term" value="F:heme binding"/>
    <property type="evidence" value="ECO:0007669"/>
    <property type="project" value="InterPro"/>
</dbReference>
<dbReference type="InterPro" id="IPR002397">
    <property type="entry name" value="Cyt_P450_B"/>
</dbReference>
<dbReference type="PANTHER" id="PTHR46696">
    <property type="entry name" value="P450, PUTATIVE (EUROFUNG)-RELATED"/>
    <property type="match status" value="1"/>
</dbReference>
<evidence type="ECO:0000313" key="2">
    <source>
        <dbReference type="EMBL" id="RCV56908.1"/>
    </source>
</evidence>
<dbReference type="Proteomes" id="UP000253318">
    <property type="component" value="Unassembled WGS sequence"/>
</dbReference>
<dbReference type="GO" id="GO:0016705">
    <property type="term" value="F:oxidoreductase activity, acting on paired donors, with incorporation or reduction of molecular oxygen"/>
    <property type="evidence" value="ECO:0007669"/>
    <property type="project" value="InterPro"/>
</dbReference>